<organism evidence="2 3">
    <name type="scientific">Durusdinium trenchii</name>
    <dbReference type="NCBI Taxonomy" id="1381693"/>
    <lineage>
        <taxon>Eukaryota</taxon>
        <taxon>Sar</taxon>
        <taxon>Alveolata</taxon>
        <taxon>Dinophyceae</taxon>
        <taxon>Suessiales</taxon>
        <taxon>Symbiodiniaceae</taxon>
        <taxon>Durusdinium</taxon>
    </lineage>
</organism>
<dbReference type="InterPro" id="IPR008271">
    <property type="entry name" value="Ser/Thr_kinase_AS"/>
</dbReference>
<dbReference type="EMBL" id="CAXAMN010005557">
    <property type="protein sequence ID" value="CAK9014179.1"/>
    <property type="molecule type" value="Genomic_DNA"/>
</dbReference>
<dbReference type="PANTHER" id="PTHR23257">
    <property type="entry name" value="SERINE-THREONINE PROTEIN KINASE"/>
    <property type="match status" value="1"/>
</dbReference>
<dbReference type="PROSITE" id="PS00108">
    <property type="entry name" value="PROTEIN_KINASE_ST"/>
    <property type="match status" value="1"/>
</dbReference>
<accession>A0ABP0JIL4</accession>
<proteinExistence type="predicted"/>
<dbReference type="SMART" id="SM00220">
    <property type="entry name" value="S_TKc"/>
    <property type="match status" value="1"/>
</dbReference>
<feature type="domain" description="Protein kinase" evidence="1">
    <location>
        <begin position="1"/>
        <end position="157"/>
    </location>
</feature>
<evidence type="ECO:0000313" key="2">
    <source>
        <dbReference type="EMBL" id="CAK9014179.1"/>
    </source>
</evidence>
<dbReference type="PROSITE" id="PS50011">
    <property type="entry name" value="PROTEIN_KINASE_DOM"/>
    <property type="match status" value="1"/>
</dbReference>
<keyword evidence="3" id="KW-1185">Reference proteome</keyword>
<dbReference type="SUPFAM" id="SSF56112">
    <property type="entry name" value="Protein kinase-like (PK-like)"/>
    <property type="match status" value="1"/>
</dbReference>
<comment type="caution">
    <text evidence="2">The sequence shown here is derived from an EMBL/GenBank/DDBJ whole genome shotgun (WGS) entry which is preliminary data.</text>
</comment>
<gene>
    <name evidence="2" type="ORF">CCMP2556_LOCUS11563</name>
</gene>
<evidence type="ECO:0000259" key="1">
    <source>
        <dbReference type="PROSITE" id="PS50011"/>
    </source>
</evidence>
<name>A0ABP0JIL4_9DINO</name>
<protein>
    <recommendedName>
        <fullName evidence="1">Protein kinase domain-containing protein</fullName>
    </recommendedName>
</protein>
<dbReference type="Pfam" id="PF00069">
    <property type="entry name" value="Pkinase"/>
    <property type="match status" value="1"/>
</dbReference>
<dbReference type="InterPro" id="IPR050167">
    <property type="entry name" value="Ser_Thr_protein_kinase"/>
</dbReference>
<dbReference type="Proteomes" id="UP001642484">
    <property type="component" value="Unassembled WGS sequence"/>
</dbReference>
<dbReference type="InterPro" id="IPR000719">
    <property type="entry name" value="Prot_kinase_dom"/>
</dbReference>
<dbReference type="Gene3D" id="1.10.510.10">
    <property type="entry name" value="Transferase(Phosphotransferase) domain 1"/>
    <property type="match status" value="1"/>
</dbReference>
<sequence>MTEGVMFLHGQRPPFVHRDLKSANVVLDLELNAKLCDLGITECMERTHISRKDAEAGSPRYMSPELFCRSGKLTEKMDIWALGCLAMEVITGRVPHEECMNVQQVATKLLVKMEGPFMGDWAAALQKEVAGLLQNCWTWNPMDRPTAAKIYEVVSSISKLTV</sequence>
<reference evidence="2 3" key="1">
    <citation type="submission" date="2024-02" db="EMBL/GenBank/DDBJ databases">
        <authorList>
            <person name="Chen Y."/>
            <person name="Shah S."/>
            <person name="Dougan E. K."/>
            <person name="Thang M."/>
            <person name="Chan C."/>
        </authorList>
    </citation>
    <scope>NUCLEOTIDE SEQUENCE [LARGE SCALE GENOMIC DNA]</scope>
</reference>
<dbReference type="InterPro" id="IPR011009">
    <property type="entry name" value="Kinase-like_dom_sf"/>
</dbReference>
<evidence type="ECO:0000313" key="3">
    <source>
        <dbReference type="Proteomes" id="UP001642484"/>
    </source>
</evidence>